<keyword evidence="5" id="KW-1185">Reference proteome</keyword>
<evidence type="ECO:0000313" key="2">
    <source>
        <dbReference type="EMBL" id="KAF7625949.1"/>
    </source>
</evidence>
<keyword evidence="1" id="KW-0732">Signal</keyword>
<gene>
    <name evidence="4" type="ORF">Mgra_00008749</name>
    <name evidence="2" type="ORF">Mgra_00009872</name>
    <name evidence="3" type="ORF">Mgra_00009873</name>
</gene>
<accession>A0A8S9ZEU8</accession>
<name>A0A8S9ZEU8_9BILA</name>
<evidence type="ECO:0000313" key="3">
    <source>
        <dbReference type="EMBL" id="KAF7625950.1"/>
    </source>
</evidence>
<feature type="chain" id="PRO_5036274429" evidence="1">
    <location>
        <begin position="21"/>
        <end position="38"/>
    </location>
</feature>
<sequence>MNNLFFQIILYFTIMALVYSQCSKSGCVPAMCPSGCPG</sequence>
<evidence type="ECO:0000313" key="4">
    <source>
        <dbReference type="EMBL" id="KAF7630975.1"/>
    </source>
</evidence>
<organism evidence="4 5">
    <name type="scientific">Meloidogyne graminicola</name>
    <dbReference type="NCBI Taxonomy" id="189291"/>
    <lineage>
        <taxon>Eukaryota</taxon>
        <taxon>Metazoa</taxon>
        <taxon>Ecdysozoa</taxon>
        <taxon>Nematoda</taxon>
        <taxon>Chromadorea</taxon>
        <taxon>Rhabditida</taxon>
        <taxon>Tylenchina</taxon>
        <taxon>Tylenchomorpha</taxon>
        <taxon>Tylenchoidea</taxon>
        <taxon>Meloidogynidae</taxon>
        <taxon>Meloidogyninae</taxon>
        <taxon>Meloidogyne</taxon>
    </lineage>
</organism>
<dbReference type="EMBL" id="JABEBT010000191">
    <property type="protein sequence ID" value="KAF7625949.1"/>
    <property type="molecule type" value="Genomic_DNA"/>
</dbReference>
<evidence type="ECO:0000313" key="5">
    <source>
        <dbReference type="Proteomes" id="UP000605970"/>
    </source>
</evidence>
<dbReference type="EMBL" id="JABEBT010000191">
    <property type="protein sequence ID" value="KAF7625950.1"/>
    <property type="molecule type" value="Genomic_DNA"/>
</dbReference>
<dbReference type="EMBL" id="JABEBT010000122">
    <property type="protein sequence ID" value="KAF7630975.1"/>
    <property type="molecule type" value="Genomic_DNA"/>
</dbReference>
<feature type="signal peptide" evidence="1">
    <location>
        <begin position="1"/>
        <end position="20"/>
    </location>
</feature>
<protein>
    <submittedName>
        <fullName evidence="4">Uncharacterized protein</fullName>
    </submittedName>
</protein>
<evidence type="ECO:0000256" key="1">
    <source>
        <dbReference type="SAM" id="SignalP"/>
    </source>
</evidence>
<dbReference type="Proteomes" id="UP000605970">
    <property type="component" value="Unassembled WGS sequence"/>
</dbReference>
<proteinExistence type="predicted"/>
<dbReference type="AlphaFoldDB" id="A0A8S9ZEU8"/>
<reference evidence="4" key="1">
    <citation type="journal article" date="2020" name="Ecol. Evol.">
        <title>Genome structure and content of the rice root-knot nematode (Meloidogyne graminicola).</title>
        <authorList>
            <person name="Phan N.T."/>
            <person name="Danchin E.G.J."/>
            <person name="Klopp C."/>
            <person name="Perfus-Barbeoch L."/>
            <person name="Kozlowski D.K."/>
            <person name="Koutsovoulos G.D."/>
            <person name="Lopez-Roques C."/>
            <person name="Bouchez O."/>
            <person name="Zahm M."/>
            <person name="Besnard G."/>
            <person name="Bellafiore S."/>
        </authorList>
    </citation>
    <scope>NUCLEOTIDE SEQUENCE</scope>
    <source>
        <strain evidence="4">VN-18</strain>
    </source>
</reference>
<comment type="caution">
    <text evidence="4">The sequence shown here is derived from an EMBL/GenBank/DDBJ whole genome shotgun (WGS) entry which is preliminary data.</text>
</comment>